<dbReference type="Proteomes" id="UP000674425">
    <property type="component" value="Unassembled WGS sequence"/>
</dbReference>
<evidence type="ECO:0000256" key="1">
    <source>
        <dbReference type="SAM" id="Phobius"/>
    </source>
</evidence>
<keyword evidence="3" id="KW-1185">Reference proteome</keyword>
<accession>A0ABM8T612</accession>
<sequence>MADAEGRALRVECEKWTNLLLPQSHPVEIVWIPLMTAVRIGIIWAVILGRVRSEEVEAQKAVATSSAEFSASFSQHIAKTVHDADVIVRWMKFEYERSPATFDLAAYDQRGMISADTALQVTIVGPNVDVLQTTTPGGKQVNLSDRPHFLIHQANPPSSTDFRVSD</sequence>
<keyword evidence="1" id="KW-0472">Membrane</keyword>
<dbReference type="RefSeq" id="WP_200622598.1">
    <property type="nucleotide sequence ID" value="NZ_CAJNAU010000164.1"/>
</dbReference>
<evidence type="ECO:0000313" key="3">
    <source>
        <dbReference type="Proteomes" id="UP000674425"/>
    </source>
</evidence>
<protein>
    <submittedName>
        <fullName evidence="2">Uncharacterized protein</fullName>
    </submittedName>
</protein>
<name>A0ABM8T612_9BURK</name>
<feature type="transmembrane region" description="Helical" evidence="1">
    <location>
        <begin position="29"/>
        <end position="51"/>
    </location>
</feature>
<evidence type="ECO:0000313" key="2">
    <source>
        <dbReference type="EMBL" id="CAE6861070.1"/>
    </source>
</evidence>
<reference evidence="2 3" key="1">
    <citation type="submission" date="2021-02" db="EMBL/GenBank/DDBJ databases">
        <authorList>
            <person name="Vanwijnsberghe S."/>
        </authorList>
    </citation>
    <scope>NUCLEOTIDE SEQUENCE [LARGE SCALE GENOMIC DNA]</scope>
    <source>
        <strain evidence="2 3">R-69658</strain>
    </source>
</reference>
<proteinExistence type="predicted"/>
<dbReference type="Gene3D" id="3.30.450.20">
    <property type="entry name" value="PAS domain"/>
    <property type="match status" value="1"/>
</dbReference>
<organism evidence="2 3">
    <name type="scientific">Paraburkholderia aspalathi</name>
    <dbReference type="NCBI Taxonomy" id="1324617"/>
    <lineage>
        <taxon>Bacteria</taxon>
        <taxon>Pseudomonadati</taxon>
        <taxon>Pseudomonadota</taxon>
        <taxon>Betaproteobacteria</taxon>
        <taxon>Burkholderiales</taxon>
        <taxon>Burkholderiaceae</taxon>
        <taxon>Paraburkholderia</taxon>
    </lineage>
</organism>
<keyword evidence="1" id="KW-0812">Transmembrane</keyword>
<keyword evidence="1" id="KW-1133">Transmembrane helix</keyword>
<gene>
    <name evidence="2" type="ORF">R69658_07618</name>
</gene>
<comment type="caution">
    <text evidence="2">The sequence shown here is derived from an EMBL/GenBank/DDBJ whole genome shotgun (WGS) entry which is preliminary data.</text>
</comment>
<dbReference type="EMBL" id="CAJNAU010000164">
    <property type="protein sequence ID" value="CAE6861070.1"/>
    <property type="molecule type" value="Genomic_DNA"/>
</dbReference>